<reference evidence="1" key="1">
    <citation type="journal article" date="2014" name="Front. Microbiol.">
        <title>High frequency of phylogenetically diverse reductive dehalogenase-homologous genes in deep subseafloor sedimentary metagenomes.</title>
        <authorList>
            <person name="Kawai M."/>
            <person name="Futagami T."/>
            <person name="Toyoda A."/>
            <person name="Takaki Y."/>
            <person name="Nishi S."/>
            <person name="Hori S."/>
            <person name="Arai W."/>
            <person name="Tsubouchi T."/>
            <person name="Morono Y."/>
            <person name="Uchiyama I."/>
            <person name="Ito T."/>
            <person name="Fujiyama A."/>
            <person name="Inagaki F."/>
            <person name="Takami H."/>
        </authorList>
    </citation>
    <scope>NUCLEOTIDE SEQUENCE</scope>
    <source>
        <strain evidence="1">Expedition CK06-06</strain>
    </source>
</reference>
<organism evidence="1">
    <name type="scientific">marine sediment metagenome</name>
    <dbReference type="NCBI Taxonomy" id="412755"/>
    <lineage>
        <taxon>unclassified sequences</taxon>
        <taxon>metagenomes</taxon>
        <taxon>ecological metagenomes</taxon>
    </lineage>
</organism>
<sequence>MFDQGSSIPLDFLAITDEETADTSLILELRNLVGGQVEFEGSPGVARTNFQQIVQALGSAIFVQDGSSQVPSFEVRVFDGRMWSPWFMVVG</sequence>
<name>X0WAJ2_9ZZZZ</name>
<evidence type="ECO:0000313" key="1">
    <source>
        <dbReference type="EMBL" id="GAG27670.1"/>
    </source>
</evidence>
<dbReference type="Pfam" id="PF16184">
    <property type="entry name" value="Cadherin_3"/>
    <property type="match status" value="1"/>
</dbReference>
<gene>
    <name evidence="1" type="ORF">S01H1_48354</name>
</gene>
<comment type="caution">
    <text evidence="1">The sequence shown here is derived from an EMBL/GenBank/DDBJ whole genome shotgun (WGS) entry which is preliminary data.</text>
</comment>
<dbReference type="AlphaFoldDB" id="X0WAJ2"/>
<accession>X0WAJ2</accession>
<proteinExistence type="predicted"/>
<protein>
    <submittedName>
        <fullName evidence="1">Uncharacterized protein</fullName>
    </submittedName>
</protein>
<feature type="non-terminal residue" evidence="1">
    <location>
        <position position="91"/>
    </location>
</feature>
<dbReference type="EMBL" id="BARS01031051">
    <property type="protein sequence ID" value="GAG27670.1"/>
    <property type="molecule type" value="Genomic_DNA"/>
</dbReference>